<name>A0A5B7EBZ7_PORTR</name>
<proteinExistence type="predicted"/>
<evidence type="ECO:0000313" key="5">
    <source>
        <dbReference type="Proteomes" id="UP000324222"/>
    </source>
</evidence>
<evidence type="ECO:0000256" key="1">
    <source>
        <dbReference type="ARBA" id="ARBA00022801"/>
    </source>
</evidence>
<dbReference type="Pfam" id="PF21365">
    <property type="entry name" value="Glyco_hydro_31_3rd"/>
    <property type="match status" value="1"/>
</dbReference>
<evidence type="ECO:0000259" key="3">
    <source>
        <dbReference type="Pfam" id="PF21365"/>
    </source>
</evidence>
<gene>
    <name evidence="4" type="ORF">E2C01_024967</name>
</gene>
<dbReference type="InterPro" id="IPR050985">
    <property type="entry name" value="Alpha-glycosidase_related"/>
</dbReference>
<dbReference type="OrthoDB" id="10070917at2759"/>
<feature type="domain" description="Glycosyl hydrolase family 31 C-terminal" evidence="3">
    <location>
        <begin position="75"/>
        <end position="112"/>
    </location>
</feature>
<dbReference type="Gene3D" id="3.20.20.80">
    <property type="entry name" value="Glycosidases"/>
    <property type="match status" value="1"/>
</dbReference>
<accession>A0A5B7EBZ7</accession>
<protein>
    <submittedName>
        <fullName evidence="4">Putative family 31 glucosidase KIAA1161</fullName>
    </submittedName>
</protein>
<evidence type="ECO:0000313" key="4">
    <source>
        <dbReference type="EMBL" id="MPC31672.1"/>
    </source>
</evidence>
<keyword evidence="5" id="KW-1185">Reference proteome</keyword>
<sequence length="115" mass="12718">MLGTDSPLTSLLLTAGPPRLPIRAARHDRRQRVEAASRQGAVRQVTKLCREVTRLHTQYKPLLLSLAQEATTSVSPMMRPTWWLCPTVEECLTADQMKFLVGDDLLVVPVVTGPG</sequence>
<keyword evidence="2" id="KW-0326">Glycosidase</keyword>
<dbReference type="AlphaFoldDB" id="A0A5B7EBZ7"/>
<reference evidence="4 5" key="1">
    <citation type="submission" date="2019-05" db="EMBL/GenBank/DDBJ databases">
        <title>Another draft genome of Portunus trituberculatus and its Hox gene families provides insights of decapod evolution.</title>
        <authorList>
            <person name="Jeong J.-H."/>
            <person name="Song I."/>
            <person name="Kim S."/>
            <person name="Choi T."/>
            <person name="Kim D."/>
            <person name="Ryu S."/>
            <person name="Kim W."/>
        </authorList>
    </citation>
    <scope>NUCLEOTIDE SEQUENCE [LARGE SCALE GENOMIC DNA]</scope>
    <source>
        <tissue evidence="4">Muscle</tissue>
    </source>
</reference>
<dbReference type="InterPro" id="IPR048395">
    <property type="entry name" value="Glyco_hydro_31_C"/>
</dbReference>
<dbReference type="EMBL" id="VSRR010002483">
    <property type="protein sequence ID" value="MPC31672.1"/>
    <property type="molecule type" value="Genomic_DNA"/>
</dbReference>
<organism evidence="4 5">
    <name type="scientific">Portunus trituberculatus</name>
    <name type="common">Swimming crab</name>
    <name type="synonym">Neptunus trituberculatus</name>
    <dbReference type="NCBI Taxonomy" id="210409"/>
    <lineage>
        <taxon>Eukaryota</taxon>
        <taxon>Metazoa</taxon>
        <taxon>Ecdysozoa</taxon>
        <taxon>Arthropoda</taxon>
        <taxon>Crustacea</taxon>
        <taxon>Multicrustacea</taxon>
        <taxon>Malacostraca</taxon>
        <taxon>Eumalacostraca</taxon>
        <taxon>Eucarida</taxon>
        <taxon>Decapoda</taxon>
        <taxon>Pleocyemata</taxon>
        <taxon>Brachyura</taxon>
        <taxon>Eubrachyura</taxon>
        <taxon>Portunoidea</taxon>
        <taxon>Portunidae</taxon>
        <taxon>Portuninae</taxon>
        <taxon>Portunus</taxon>
    </lineage>
</organism>
<dbReference type="Proteomes" id="UP000324222">
    <property type="component" value="Unassembled WGS sequence"/>
</dbReference>
<dbReference type="GO" id="GO:0016798">
    <property type="term" value="F:hydrolase activity, acting on glycosyl bonds"/>
    <property type="evidence" value="ECO:0007669"/>
    <property type="project" value="UniProtKB-KW"/>
</dbReference>
<dbReference type="PANTHER" id="PTHR43053">
    <property type="entry name" value="GLYCOSIDASE FAMILY 31"/>
    <property type="match status" value="1"/>
</dbReference>
<keyword evidence="1" id="KW-0378">Hydrolase</keyword>
<comment type="caution">
    <text evidence="4">The sequence shown here is derived from an EMBL/GenBank/DDBJ whole genome shotgun (WGS) entry which is preliminary data.</text>
</comment>
<dbReference type="SUPFAM" id="SSF51011">
    <property type="entry name" value="Glycosyl hydrolase domain"/>
    <property type="match status" value="1"/>
</dbReference>
<dbReference type="PANTHER" id="PTHR43053:SF4">
    <property type="entry name" value="MYOGENESIS-REGULATING GLYCOSIDASE"/>
    <property type="match status" value="1"/>
</dbReference>
<evidence type="ECO:0000256" key="2">
    <source>
        <dbReference type="ARBA" id="ARBA00023295"/>
    </source>
</evidence>